<dbReference type="EMBL" id="CP034207">
    <property type="protein sequence ID" value="QBZ60453.1"/>
    <property type="molecule type" value="Genomic_DNA"/>
</dbReference>
<dbReference type="Pfam" id="PF07859">
    <property type="entry name" value="Abhydrolase_3"/>
    <property type="match status" value="1"/>
</dbReference>
<dbReference type="PANTHER" id="PTHR12277:SF64">
    <property type="entry name" value="SUPERFAMILY HYDROLASE, PUTATIVE (AFU_ORTHOLOGUE AFUA_3G01760)-RELATED"/>
    <property type="match status" value="1"/>
</dbReference>
<dbReference type="Proteomes" id="UP000294847">
    <property type="component" value="Chromosome 4"/>
</dbReference>
<proteinExistence type="predicted"/>
<evidence type="ECO:0000313" key="4">
    <source>
        <dbReference type="Proteomes" id="UP000294847"/>
    </source>
</evidence>
<dbReference type="SUPFAM" id="SSF53474">
    <property type="entry name" value="alpha/beta-Hydrolases"/>
    <property type="match status" value="1"/>
</dbReference>
<evidence type="ECO:0000259" key="2">
    <source>
        <dbReference type="Pfam" id="PF07859"/>
    </source>
</evidence>
<dbReference type="GO" id="GO:0008474">
    <property type="term" value="F:palmitoyl-(protein) hydrolase activity"/>
    <property type="evidence" value="ECO:0007669"/>
    <property type="project" value="TreeGrafter"/>
</dbReference>
<dbReference type="InterPro" id="IPR029058">
    <property type="entry name" value="AB_hydrolase_fold"/>
</dbReference>
<dbReference type="Gene3D" id="3.40.50.1820">
    <property type="entry name" value="alpha/beta hydrolase"/>
    <property type="match status" value="1"/>
</dbReference>
<organism evidence="3 4">
    <name type="scientific">Pyricularia oryzae</name>
    <name type="common">Rice blast fungus</name>
    <name type="synonym">Magnaporthe oryzae</name>
    <dbReference type="NCBI Taxonomy" id="318829"/>
    <lineage>
        <taxon>Eukaryota</taxon>
        <taxon>Fungi</taxon>
        <taxon>Dikarya</taxon>
        <taxon>Ascomycota</taxon>
        <taxon>Pezizomycotina</taxon>
        <taxon>Sordariomycetes</taxon>
        <taxon>Sordariomycetidae</taxon>
        <taxon>Magnaporthales</taxon>
        <taxon>Pyriculariaceae</taxon>
        <taxon>Pyricularia</taxon>
    </lineage>
</organism>
<feature type="transmembrane region" description="Helical" evidence="1">
    <location>
        <begin position="50"/>
        <end position="75"/>
    </location>
</feature>
<name>A0A4P7NF59_PYROR</name>
<reference evidence="3 4" key="1">
    <citation type="journal article" date="2019" name="Mol. Biol. Evol.">
        <title>Blast fungal genomes show frequent chromosomal changes, gene gains and losses, and effector gene turnover.</title>
        <authorList>
            <person name="Gomez Luciano L.B."/>
            <person name="Jason Tsai I."/>
            <person name="Chuma I."/>
            <person name="Tosa Y."/>
            <person name="Chen Y.H."/>
            <person name="Li J.Y."/>
            <person name="Li M.Y."/>
            <person name="Jade Lu M.Y."/>
            <person name="Nakayashiki H."/>
            <person name="Li W.H."/>
        </authorList>
    </citation>
    <scope>NUCLEOTIDE SEQUENCE [LARGE SCALE GENOMIC DNA]</scope>
    <source>
        <strain evidence="3">MZ5-1-6</strain>
    </source>
</reference>
<feature type="domain" description="Alpha/beta hydrolase fold-3" evidence="2">
    <location>
        <begin position="199"/>
        <end position="352"/>
    </location>
</feature>
<dbReference type="PANTHER" id="PTHR12277">
    <property type="entry name" value="ALPHA/BETA HYDROLASE DOMAIN-CONTAINING PROTEIN"/>
    <property type="match status" value="1"/>
</dbReference>
<dbReference type="InterPro" id="IPR013094">
    <property type="entry name" value="AB_hydrolase_3"/>
</dbReference>
<evidence type="ECO:0000256" key="1">
    <source>
        <dbReference type="SAM" id="Phobius"/>
    </source>
</evidence>
<keyword evidence="1" id="KW-0812">Transmembrane</keyword>
<sequence>MFNTRQPATSSYLRRVSPCRRPRRHYRLGLRAQSGGSHLVFARPLHSWRILLPPVVFTGLLVALWTWKCLMMIIFQNRIIFMPGMPPGTRREEIQDYSKQCAGIRWDELHIRSDDGTKLVLAVAFPPCLPGAGMPEKHVYVLYMQGNAASTPPRLPALSAVLQEIRNASREQTLVTMVAVGYRGFWKSQGRASERGINDDTVTAVRWVVDLHTKNHGATKGRPVVILWGQSIGAGFATNLAARLITSTGRENKAKVDSLILETPFISIRAMLEALYPQKWLPYRYLWPFLRTHLDSWANMEKIATRRSVKIQMVVAENDELVPRHQAETLRQRCENLGISVKYHIVPGAYHNEASYRSCGRRAIANFVLEQSNKN</sequence>
<dbReference type="AlphaFoldDB" id="A0A4P7NF59"/>
<accession>A0A4P7NF59</accession>
<protein>
    <recommendedName>
        <fullName evidence="2">Alpha/beta hydrolase fold-3 domain-containing protein</fullName>
    </recommendedName>
</protein>
<keyword evidence="1" id="KW-0472">Membrane</keyword>
<gene>
    <name evidence="3" type="ORF">PoMZ_07394</name>
</gene>
<dbReference type="GO" id="GO:0016020">
    <property type="term" value="C:membrane"/>
    <property type="evidence" value="ECO:0007669"/>
    <property type="project" value="TreeGrafter"/>
</dbReference>
<keyword evidence="1" id="KW-1133">Transmembrane helix</keyword>
<evidence type="ECO:0000313" key="3">
    <source>
        <dbReference type="EMBL" id="QBZ60453.1"/>
    </source>
</evidence>